<evidence type="ECO:0000313" key="1">
    <source>
        <dbReference type="EMBL" id="SKA93192.1"/>
    </source>
</evidence>
<dbReference type="AlphaFoldDB" id="A0A1T4XUF0"/>
<reference evidence="2" key="1">
    <citation type="submission" date="2017-02" db="EMBL/GenBank/DDBJ databases">
        <authorList>
            <person name="Varghese N."/>
            <person name="Submissions S."/>
        </authorList>
    </citation>
    <scope>NUCLEOTIDE SEQUENCE [LARGE SCALE GENOMIC DNA]</scope>
    <source>
        <strain evidence="2">USBA 833</strain>
    </source>
</reference>
<proteinExistence type="predicted"/>
<dbReference type="STRING" id="1147123.SAMN05443428_11365"/>
<gene>
    <name evidence="1" type="ORF">SAMN05443428_11365</name>
</gene>
<dbReference type="EMBL" id="FUYH01000013">
    <property type="protein sequence ID" value="SKA93192.1"/>
    <property type="molecule type" value="Genomic_DNA"/>
</dbReference>
<evidence type="ECO:0008006" key="3">
    <source>
        <dbReference type="Google" id="ProtNLM"/>
    </source>
</evidence>
<keyword evidence="2" id="KW-1185">Reference proteome</keyword>
<organism evidence="1 2">
    <name type="scientific">Caloramator quimbayensis</name>
    <dbReference type="NCBI Taxonomy" id="1147123"/>
    <lineage>
        <taxon>Bacteria</taxon>
        <taxon>Bacillati</taxon>
        <taxon>Bacillota</taxon>
        <taxon>Clostridia</taxon>
        <taxon>Eubacteriales</taxon>
        <taxon>Clostridiaceae</taxon>
        <taxon>Caloramator</taxon>
    </lineage>
</organism>
<sequence length="301" mass="34753">MGEVLVREVNFKNYGKCLEISNGSIEALVTVECGPRIIRFGLVGGENEFCDDAPVEMNIGDEKFYLRGGHRLWHSPENMPRTYMPDNKPLKVENIKNGIAVTQDVEPHVQMQKKIEIIMDESSNKVKVVHHLINKNAWSVEASAWALSIMAPGGLEIIPQPKRETGLLANRNIALWPYAKMNDSRVYWGEKFITLSQNKEMKPAFKIGINNEEGWAAYFNHGNLFIKRYEHFMDKKYPDFGVSYETYTTDFMLEMETLSPLTLIDPDEEIVHVEEWELIKDVQRPDAKDEKQIEDVIRKYI</sequence>
<dbReference type="Proteomes" id="UP000190105">
    <property type="component" value="Unassembled WGS sequence"/>
</dbReference>
<dbReference type="RefSeq" id="WP_078696916.1">
    <property type="nucleotide sequence ID" value="NZ_FUYH01000013.1"/>
</dbReference>
<name>A0A1T4XUF0_9CLOT</name>
<evidence type="ECO:0000313" key="2">
    <source>
        <dbReference type="Proteomes" id="UP000190105"/>
    </source>
</evidence>
<dbReference type="OrthoDB" id="5914937at2"/>
<accession>A0A1T4XUF0</accession>
<protein>
    <recommendedName>
        <fullName evidence="3">DUF4380 domain-containing protein</fullName>
    </recommendedName>
</protein>